<dbReference type="EMBL" id="JNVN01002431">
    <property type="protein sequence ID" value="KHJ31981.1"/>
    <property type="molecule type" value="Genomic_DNA"/>
</dbReference>
<protein>
    <submittedName>
        <fullName evidence="1">Putative eka-like protein</fullName>
    </submittedName>
</protein>
<evidence type="ECO:0000313" key="2">
    <source>
        <dbReference type="Proteomes" id="UP000030854"/>
    </source>
</evidence>
<reference evidence="1 2" key="1">
    <citation type="journal article" date="2014" name="BMC Genomics">
        <title>Adaptive genomic structural variation in the grape powdery mildew pathogen, Erysiphe necator.</title>
        <authorList>
            <person name="Jones L."/>
            <person name="Riaz S."/>
            <person name="Morales-Cruz A."/>
            <person name="Amrine K.C."/>
            <person name="McGuire B."/>
            <person name="Gubler W.D."/>
            <person name="Walker M.A."/>
            <person name="Cantu D."/>
        </authorList>
    </citation>
    <scope>NUCLEOTIDE SEQUENCE [LARGE SCALE GENOMIC DNA]</scope>
    <source>
        <strain evidence="2">c</strain>
    </source>
</reference>
<dbReference type="HOGENOM" id="CLU_2110755_0_0_1"/>
<accession>A0A0B1P4V7</accession>
<dbReference type="Proteomes" id="UP000030854">
    <property type="component" value="Unassembled WGS sequence"/>
</dbReference>
<dbReference type="AlphaFoldDB" id="A0A0B1P4V7"/>
<keyword evidence="2" id="KW-1185">Reference proteome</keyword>
<gene>
    <name evidence="1" type="ORF">EV44_g4056</name>
</gene>
<name>A0A0B1P4V7_UNCNE</name>
<sequence length="115" mass="12324">MPASRALARLENKGLAPDLIDIDAIESVIKQNDDLGIEIIDEEIDRLIAIDQESSCSTIKASTKRRAAQTAANTEVCTAAVNSVVATLAPLATGTQNNFVVSMKVYLRSAIAYFL</sequence>
<organism evidence="1 2">
    <name type="scientific">Uncinula necator</name>
    <name type="common">Grape powdery mildew</name>
    <dbReference type="NCBI Taxonomy" id="52586"/>
    <lineage>
        <taxon>Eukaryota</taxon>
        <taxon>Fungi</taxon>
        <taxon>Dikarya</taxon>
        <taxon>Ascomycota</taxon>
        <taxon>Pezizomycotina</taxon>
        <taxon>Leotiomycetes</taxon>
        <taxon>Erysiphales</taxon>
        <taxon>Erysiphaceae</taxon>
        <taxon>Erysiphe</taxon>
    </lineage>
</organism>
<evidence type="ECO:0000313" key="1">
    <source>
        <dbReference type="EMBL" id="KHJ31981.1"/>
    </source>
</evidence>
<comment type="caution">
    <text evidence="1">The sequence shown here is derived from an EMBL/GenBank/DDBJ whole genome shotgun (WGS) entry which is preliminary data.</text>
</comment>
<proteinExistence type="predicted"/>